<evidence type="ECO:0000256" key="2">
    <source>
        <dbReference type="SAM" id="Phobius"/>
    </source>
</evidence>
<comment type="caution">
    <text evidence="4">The sequence shown here is derived from an EMBL/GenBank/DDBJ whole genome shotgun (WGS) entry which is preliminary data.</text>
</comment>
<dbReference type="Gene3D" id="3.10.450.320">
    <property type="entry name" value="Mitochondrial import inner membrane translocase subunit Tim21"/>
    <property type="match status" value="1"/>
</dbReference>
<name>A0A8S1CZI4_9INSE</name>
<feature type="domain" description="Isochorismatase-like" evidence="3">
    <location>
        <begin position="16"/>
        <end position="160"/>
    </location>
</feature>
<evidence type="ECO:0000313" key="4">
    <source>
        <dbReference type="EMBL" id="CAB3376730.1"/>
    </source>
</evidence>
<evidence type="ECO:0000256" key="1">
    <source>
        <dbReference type="ARBA" id="ARBA00006336"/>
    </source>
</evidence>
<dbReference type="PANTHER" id="PTHR14119:SF3">
    <property type="entry name" value="ISOCHORISMATASE DOMAIN-CONTAINING PROTEIN 2"/>
    <property type="match status" value="1"/>
</dbReference>
<keyword evidence="2" id="KW-0472">Membrane</keyword>
<organism evidence="4 5">
    <name type="scientific">Cloeon dipterum</name>
    <dbReference type="NCBI Taxonomy" id="197152"/>
    <lineage>
        <taxon>Eukaryota</taxon>
        <taxon>Metazoa</taxon>
        <taxon>Ecdysozoa</taxon>
        <taxon>Arthropoda</taxon>
        <taxon>Hexapoda</taxon>
        <taxon>Insecta</taxon>
        <taxon>Pterygota</taxon>
        <taxon>Palaeoptera</taxon>
        <taxon>Ephemeroptera</taxon>
        <taxon>Pisciforma</taxon>
        <taxon>Baetidae</taxon>
        <taxon>Cloeon</taxon>
    </lineage>
</organism>
<dbReference type="InterPro" id="IPR000868">
    <property type="entry name" value="Isochorismatase-like_dom"/>
</dbReference>
<dbReference type="SUPFAM" id="SSF52499">
    <property type="entry name" value="Isochorismatase-like hydrolases"/>
    <property type="match status" value="1"/>
</dbReference>
<gene>
    <name evidence="4" type="ORF">CLODIP_2_CD05102</name>
</gene>
<dbReference type="Pfam" id="PF08294">
    <property type="entry name" value="TIM21"/>
    <property type="match status" value="1"/>
</dbReference>
<keyword evidence="2" id="KW-0812">Transmembrane</keyword>
<dbReference type="CDD" id="cd01012">
    <property type="entry name" value="YcaC_related"/>
    <property type="match status" value="1"/>
</dbReference>
<dbReference type="EMBL" id="CADEPI010000131">
    <property type="protein sequence ID" value="CAB3376730.1"/>
    <property type="molecule type" value="Genomic_DNA"/>
</dbReference>
<dbReference type="GO" id="GO:0030150">
    <property type="term" value="P:protein import into mitochondrial matrix"/>
    <property type="evidence" value="ECO:0007669"/>
    <property type="project" value="InterPro"/>
</dbReference>
<keyword evidence="2" id="KW-1133">Transmembrane helix</keyword>
<comment type="similarity">
    <text evidence="1">Belongs to the isochorismatase family.</text>
</comment>
<dbReference type="Proteomes" id="UP000494165">
    <property type="component" value="Unassembled WGS sequence"/>
</dbReference>
<dbReference type="PANTHER" id="PTHR14119">
    <property type="entry name" value="HYDROLASE"/>
    <property type="match status" value="1"/>
</dbReference>
<dbReference type="AlphaFoldDB" id="A0A8S1CZI4"/>
<dbReference type="GO" id="GO:0005744">
    <property type="term" value="C:TIM23 mitochondrial import inner membrane translocase complex"/>
    <property type="evidence" value="ECO:0007669"/>
    <property type="project" value="InterPro"/>
</dbReference>
<feature type="transmembrane region" description="Helical" evidence="2">
    <location>
        <begin position="264"/>
        <end position="285"/>
    </location>
</feature>
<protein>
    <recommendedName>
        <fullName evidence="3">Isochorismatase-like domain-containing protein</fullName>
    </recommendedName>
</protein>
<evidence type="ECO:0000313" key="5">
    <source>
        <dbReference type="Proteomes" id="UP000494165"/>
    </source>
</evidence>
<proteinExistence type="inferred from homology"/>
<dbReference type="FunFam" id="3.40.50.850:FF:000001">
    <property type="entry name" value="Isochorismatase domain-containing protein 1"/>
    <property type="match status" value="1"/>
</dbReference>
<reference evidence="4 5" key="1">
    <citation type="submission" date="2020-04" db="EMBL/GenBank/DDBJ databases">
        <authorList>
            <person name="Alioto T."/>
            <person name="Alioto T."/>
            <person name="Gomez Garrido J."/>
        </authorList>
    </citation>
    <scope>NUCLEOTIDE SEQUENCE [LARGE SCALE GENOMIC DNA]</scope>
</reference>
<keyword evidence="5" id="KW-1185">Reference proteome</keyword>
<dbReference type="InterPro" id="IPR036380">
    <property type="entry name" value="Isochorismatase-like_sf"/>
</dbReference>
<dbReference type="OrthoDB" id="269496at2759"/>
<evidence type="ECO:0000259" key="3">
    <source>
        <dbReference type="Pfam" id="PF00857"/>
    </source>
</evidence>
<accession>A0A8S1CZI4</accession>
<dbReference type="InterPro" id="IPR050993">
    <property type="entry name" value="Isochorismatase_domain"/>
</dbReference>
<dbReference type="InterPro" id="IPR013261">
    <property type="entry name" value="Tim21"/>
</dbReference>
<sequence length="426" mass="47734">MSGRLVTRLSSVRCSLFLCDMQEKFRTNIQYFNEVVFNSSRLLKVAKLLDMPVVCTEQYPKGLGPTVPELGIQEYGIVPVEKTQFSMVLPQITDNLLKNHEQVNTIILCGIETHACIHETALDLLEKGFGVHVVVDACSSRSMLDRKYAFKRLKAAGVTLNTCEGVVLSLAKDSKHPKFRELQKLIWESMSGIANCARLGVLLRSEAILRQYLTRYSPCVTHLHTGSKTPLGQKQKALSEHVDGGDNVPSMTVKEKVKETTKTVGYSGIVLAGLGVTSIILYYVFRELFSSDSPNSVYTAALDRCLRDPKVADLLGEPIKGFGEETRRGRRTHVSHLLYEKDGANYLRMKFYLKGSRNQATVNLEMVENKQTGHFEYRYLFVQTEDMARRVVILEDNRGKTDYTSSPSPTELGSLPAPLFPLEGLK</sequence>
<dbReference type="InterPro" id="IPR038552">
    <property type="entry name" value="Tim21_IMS_sf"/>
</dbReference>
<dbReference type="Gene3D" id="3.40.50.850">
    <property type="entry name" value="Isochorismatase-like"/>
    <property type="match status" value="1"/>
</dbReference>
<dbReference type="Pfam" id="PF00857">
    <property type="entry name" value="Isochorismatase"/>
    <property type="match status" value="1"/>
</dbReference>